<evidence type="ECO:0000259" key="6">
    <source>
        <dbReference type="Pfam" id="PF02668"/>
    </source>
</evidence>
<keyword evidence="8" id="KW-1185">Reference proteome</keyword>
<comment type="similarity">
    <text evidence="1">Belongs to the TfdA dioxygenase family.</text>
</comment>
<evidence type="ECO:0000313" key="8">
    <source>
        <dbReference type="Proteomes" id="UP000799779"/>
    </source>
</evidence>
<evidence type="ECO:0000256" key="4">
    <source>
        <dbReference type="ARBA" id="ARBA00023002"/>
    </source>
</evidence>
<evidence type="ECO:0000256" key="1">
    <source>
        <dbReference type="ARBA" id="ARBA00005896"/>
    </source>
</evidence>
<dbReference type="InterPro" id="IPR042098">
    <property type="entry name" value="TauD-like_sf"/>
</dbReference>
<keyword evidence="5" id="KW-0408">Iron</keyword>
<proteinExistence type="inferred from homology"/>
<keyword evidence="2" id="KW-0479">Metal-binding</keyword>
<sequence>MCKRFLDTVHIGGVTIISKFGKFRCGLLVNSDSSFGAEVHGVDWLRPIPKDVVRELVRLQGRYAVLIFRNTGLDNARHIAFAQQLGKDLEINPFFFGRENDRIGEPFLWDVGNINRDGTIVAPGQRRWEHSKGNMLWHTDSSFLRPRAKYSLLLSHGNPVKGGSWTHFADTRRAYAALPQSRKDELENLVVEHDLWHSRKLAAPEAFKEPLPHEKKLVPPVCHKLVQTAPDGRKTLYLAAHAKRILGFSLEESQKLIWELIDHCTQPQFVFSMEWLQGGDMVWWDNRQSMHRANPYTENMTARDVRRATVNDDGPFALGVSEDDVTIHIQVERISTIFRL</sequence>
<dbReference type="InterPro" id="IPR003819">
    <property type="entry name" value="TauD/TfdA-like"/>
</dbReference>
<dbReference type="PANTHER" id="PTHR43779:SF3">
    <property type="entry name" value="(3R)-3-[(CARBOXYMETHYL)AMINO]FATTY ACID OXYGENASE_DECARBOXYLASE"/>
    <property type="match status" value="1"/>
</dbReference>
<dbReference type="SUPFAM" id="SSF51197">
    <property type="entry name" value="Clavaminate synthase-like"/>
    <property type="match status" value="1"/>
</dbReference>
<dbReference type="PANTHER" id="PTHR43779">
    <property type="entry name" value="DIOXYGENASE RV0097-RELATED"/>
    <property type="match status" value="1"/>
</dbReference>
<protein>
    <submittedName>
        <fullName evidence="7">Putative alpha-ketoglutarate-dependent 2,4-dichlorophenoxyacetate dioxygenase</fullName>
    </submittedName>
</protein>
<evidence type="ECO:0000256" key="5">
    <source>
        <dbReference type="ARBA" id="ARBA00023004"/>
    </source>
</evidence>
<accession>A0A6A5WSY8</accession>
<dbReference type="GO" id="GO:0046872">
    <property type="term" value="F:metal ion binding"/>
    <property type="evidence" value="ECO:0007669"/>
    <property type="project" value="UniProtKB-KW"/>
</dbReference>
<dbReference type="Pfam" id="PF02668">
    <property type="entry name" value="TauD"/>
    <property type="match status" value="1"/>
</dbReference>
<keyword evidence="4" id="KW-0560">Oxidoreductase</keyword>
<dbReference type="AlphaFoldDB" id="A0A6A5WSY8"/>
<evidence type="ECO:0000256" key="2">
    <source>
        <dbReference type="ARBA" id="ARBA00022723"/>
    </source>
</evidence>
<reference evidence="7" key="1">
    <citation type="journal article" date="2020" name="Stud. Mycol.">
        <title>101 Dothideomycetes genomes: a test case for predicting lifestyles and emergence of pathogens.</title>
        <authorList>
            <person name="Haridas S."/>
            <person name="Albert R."/>
            <person name="Binder M."/>
            <person name="Bloem J."/>
            <person name="Labutti K."/>
            <person name="Salamov A."/>
            <person name="Andreopoulos B."/>
            <person name="Baker S."/>
            <person name="Barry K."/>
            <person name="Bills G."/>
            <person name="Bluhm B."/>
            <person name="Cannon C."/>
            <person name="Castanera R."/>
            <person name="Culley D."/>
            <person name="Daum C."/>
            <person name="Ezra D."/>
            <person name="Gonzalez J."/>
            <person name="Henrissat B."/>
            <person name="Kuo A."/>
            <person name="Liang C."/>
            <person name="Lipzen A."/>
            <person name="Lutzoni F."/>
            <person name="Magnuson J."/>
            <person name="Mondo S."/>
            <person name="Nolan M."/>
            <person name="Ohm R."/>
            <person name="Pangilinan J."/>
            <person name="Park H.-J."/>
            <person name="Ramirez L."/>
            <person name="Alfaro M."/>
            <person name="Sun H."/>
            <person name="Tritt A."/>
            <person name="Yoshinaga Y."/>
            <person name="Zwiers L.-H."/>
            <person name="Turgeon B."/>
            <person name="Goodwin S."/>
            <person name="Spatafora J."/>
            <person name="Crous P."/>
            <person name="Grigoriev I."/>
        </authorList>
    </citation>
    <scope>NUCLEOTIDE SEQUENCE</scope>
    <source>
        <strain evidence="7">CBS 123094</strain>
    </source>
</reference>
<dbReference type="GO" id="GO:0051213">
    <property type="term" value="F:dioxygenase activity"/>
    <property type="evidence" value="ECO:0007669"/>
    <property type="project" value="UniProtKB-KW"/>
</dbReference>
<dbReference type="Proteomes" id="UP000799779">
    <property type="component" value="Unassembled WGS sequence"/>
</dbReference>
<dbReference type="EMBL" id="ML977570">
    <property type="protein sequence ID" value="KAF2003889.1"/>
    <property type="molecule type" value="Genomic_DNA"/>
</dbReference>
<name>A0A6A5WSY8_9PLEO</name>
<evidence type="ECO:0000313" key="7">
    <source>
        <dbReference type="EMBL" id="KAF2003889.1"/>
    </source>
</evidence>
<dbReference type="Gene3D" id="3.60.130.10">
    <property type="entry name" value="Clavaminate synthase-like"/>
    <property type="match status" value="1"/>
</dbReference>
<gene>
    <name evidence="7" type="ORF">P154DRAFT_552331</name>
</gene>
<evidence type="ECO:0000256" key="3">
    <source>
        <dbReference type="ARBA" id="ARBA00022964"/>
    </source>
</evidence>
<keyword evidence="3 7" id="KW-0223">Dioxygenase</keyword>
<dbReference type="OrthoDB" id="5818554at2759"/>
<organism evidence="7 8">
    <name type="scientific">Amniculicola lignicola CBS 123094</name>
    <dbReference type="NCBI Taxonomy" id="1392246"/>
    <lineage>
        <taxon>Eukaryota</taxon>
        <taxon>Fungi</taxon>
        <taxon>Dikarya</taxon>
        <taxon>Ascomycota</taxon>
        <taxon>Pezizomycotina</taxon>
        <taxon>Dothideomycetes</taxon>
        <taxon>Pleosporomycetidae</taxon>
        <taxon>Pleosporales</taxon>
        <taxon>Amniculicolaceae</taxon>
        <taxon>Amniculicola</taxon>
    </lineage>
</organism>
<dbReference type="InterPro" id="IPR051178">
    <property type="entry name" value="TfdA_dioxygenase"/>
</dbReference>
<feature type="domain" description="TauD/TfdA-like" evidence="6">
    <location>
        <begin position="34"/>
        <end position="309"/>
    </location>
</feature>